<organism evidence="2 3">
    <name type="scientific">Chromatium okenii</name>
    <dbReference type="NCBI Taxonomy" id="61644"/>
    <lineage>
        <taxon>Bacteria</taxon>
        <taxon>Pseudomonadati</taxon>
        <taxon>Pseudomonadota</taxon>
        <taxon>Gammaproteobacteria</taxon>
        <taxon>Chromatiales</taxon>
        <taxon>Chromatiaceae</taxon>
        <taxon>Chromatium</taxon>
    </lineage>
</organism>
<name>A0A2S7XUF0_9GAMM</name>
<dbReference type="PANTHER" id="PTHR43689">
    <property type="entry name" value="HYDROLASE"/>
    <property type="match status" value="1"/>
</dbReference>
<dbReference type="Proteomes" id="UP000239936">
    <property type="component" value="Unassembled WGS sequence"/>
</dbReference>
<dbReference type="InterPro" id="IPR029058">
    <property type="entry name" value="AB_hydrolase_fold"/>
</dbReference>
<sequence length="294" mass="32195">MTDSNASPTPSQFLDVNGFRVHYQRVGSGATLIVLLHGSFLSLRSWRHVFAELSAHATVVAIDRPVCGFTSRPVPKSGGAALYSADAQSDLVAALIEQLGFQRAILIGHSTGGTVALLTALRHPDKVQALVLVGAMIYSGYATSQLPAPVHRMMTALKPLFVKLMRVMIQRLYTKALRALWHQQERLTDDDIAAYRADFMIGSWDRAFLESFLATHRLDLEAQLLNLTLPVLVISGEHDRAVKLAESQRLADELPSAELIVIPDCGHIPHEETPSAFLAAVNGFIQHHANIKLV</sequence>
<dbReference type="OrthoDB" id="9779853at2"/>
<evidence type="ECO:0000313" key="2">
    <source>
        <dbReference type="EMBL" id="PQJ97108.1"/>
    </source>
</evidence>
<dbReference type="PRINTS" id="PR00412">
    <property type="entry name" value="EPOXHYDRLASE"/>
</dbReference>
<keyword evidence="2" id="KW-0378">Hydrolase</keyword>
<accession>A0A2S7XUF0</accession>
<dbReference type="Pfam" id="PF00561">
    <property type="entry name" value="Abhydrolase_1"/>
    <property type="match status" value="1"/>
</dbReference>
<comment type="caution">
    <text evidence="2">The sequence shown here is derived from an EMBL/GenBank/DDBJ whole genome shotgun (WGS) entry which is preliminary data.</text>
</comment>
<dbReference type="InterPro" id="IPR000639">
    <property type="entry name" value="Epox_hydrolase-like"/>
</dbReference>
<dbReference type="Gene3D" id="3.40.50.1820">
    <property type="entry name" value="alpha/beta hydrolase"/>
    <property type="match status" value="1"/>
</dbReference>
<dbReference type="SUPFAM" id="SSF53474">
    <property type="entry name" value="alpha/beta-Hydrolases"/>
    <property type="match status" value="1"/>
</dbReference>
<dbReference type="InterPro" id="IPR000073">
    <property type="entry name" value="AB_hydrolase_1"/>
</dbReference>
<proteinExistence type="predicted"/>
<evidence type="ECO:0000259" key="1">
    <source>
        <dbReference type="Pfam" id="PF00561"/>
    </source>
</evidence>
<feature type="domain" description="AB hydrolase-1" evidence="1">
    <location>
        <begin position="32"/>
        <end position="272"/>
    </location>
</feature>
<keyword evidence="3" id="KW-1185">Reference proteome</keyword>
<protein>
    <submittedName>
        <fullName evidence="2">Alpha/beta hydrolase</fullName>
    </submittedName>
</protein>
<dbReference type="PRINTS" id="PR00111">
    <property type="entry name" value="ABHYDROLASE"/>
</dbReference>
<dbReference type="EMBL" id="PPGH01000018">
    <property type="protein sequence ID" value="PQJ97108.1"/>
    <property type="molecule type" value="Genomic_DNA"/>
</dbReference>
<evidence type="ECO:0000313" key="3">
    <source>
        <dbReference type="Proteomes" id="UP000239936"/>
    </source>
</evidence>
<dbReference type="RefSeq" id="WP_105072849.1">
    <property type="nucleotide sequence ID" value="NZ_PPGH01000018.1"/>
</dbReference>
<dbReference type="AlphaFoldDB" id="A0A2S7XUF0"/>
<dbReference type="GO" id="GO:0016787">
    <property type="term" value="F:hydrolase activity"/>
    <property type="evidence" value="ECO:0007669"/>
    <property type="project" value="UniProtKB-KW"/>
</dbReference>
<reference evidence="2 3" key="1">
    <citation type="submission" date="2018-01" db="EMBL/GenBank/DDBJ databases">
        <title>The complete genome sequence of Chromatium okenii LaCa, a purple sulfur bacterium with a turbulent life.</title>
        <authorList>
            <person name="Luedin S.M."/>
            <person name="Liechti N."/>
            <person name="Storelli N."/>
            <person name="Danza F."/>
            <person name="Wittwer M."/>
            <person name="Pothier J.F."/>
            <person name="Tonolla M.A."/>
        </authorList>
    </citation>
    <scope>NUCLEOTIDE SEQUENCE [LARGE SCALE GENOMIC DNA]</scope>
    <source>
        <strain evidence="2 3">LaCa</strain>
    </source>
</reference>
<dbReference type="PANTHER" id="PTHR43689:SF8">
    <property type="entry name" value="ALPHA_BETA-HYDROLASES SUPERFAMILY PROTEIN"/>
    <property type="match status" value="1"/>
</dbReference>
<gene>
    <name evidence="2" type="ORF">CXB77_03830</name>
</gene>